<evidence type="ECO:0000256" key="1">
    <source>
        <dbReference type="SAM" id="MobiDB-lite"/>
    </source>
</evidence>
<evidence type="ECO:0000313" key="2">
    <source>
        <dbReference type="EMBL" id="KAF7511060.1"/>
    </source>
</evidence>
<keyword evidence="3" id="KW-1185">Reference proteome</keyword>
<proteinExistence type="predicted"/>
<gene>
    <name evidence="2" type="ORF">GJ744_005291</name>
</gene>
<accession>A0A8H7E7B8</accession>
<reference evidence="2" key="1">
    <citation type="submission" date="2020-02" db="EMBL/GenBank/DDBJ databases">
        <authorList>
            <person name="Palmer J.M."/>
        </authorList>
    </citation>
    <scope>NUCLEOTIDE SEQUENCE</scope>
    <source>
        <strain evidence="2">EPUS1.4</strain>
        <tissue evidence="2">Thallus</tissue>
    </source>
</reference>
<name>A0A8H7E7B8_9EURO</name>
<feature type="region of interest" description="Disordered" evidence="1">
    <location>
        <begin position="45"/>
        <end position="94"/>
    </location>
</feature>
<protein>
    <submittedName>
        <fullName evidence="2">Uncharacterized protein</fullName>
    </submittedName>
</protein>
<dbReference type="AlphaFoldDB" id="A0A8H7E7B8"/>
<dbReference type="OrthoDB" id="5347061at2759"/>
<sequence length="94" mass="10651">MPSNRVMYFPQDSIRWECRALKASLPFPWHDPNAFNGHLRTFDIGQMAPSERRPAAQRPPAKRETSRSMVRSRPQVPPAAHSPSNRTCSQPSPA</sequence>
<dbReference type="Proteomes" id="UP000606974">
    <property type="component" value="Unassembled WGS sequence"/>
</dbReference>
<evidence type="ECO:0000313" key="3">
    <source>
        <dbReference type="Proteomes" id="UP000606974"/>
    </source>
</evidence>
<dbReference type="EMBL" id="JAACFV010000023">
    <property type="protein sequence ID" value="KAF7511060.1"/>
    <property type="molecule type" value="Genomic_DNA"/>
</dbReference>
<feature type="compositionally biased region" description="Polar residues" evidence="1">
    <location>
        <begin position="82"/>
        <end position="94"/>
    </location>
</feature>
<comment type="caution">
    <text evidence="2">The sequence shown here is derived from an EMBL/GenBank/DDBJ whole genome shotgun (WGS) entry which is preliminary data.</text>
</comment>
<organism evidence="2 3">
    <name type="scientific">Endocarpon pusillum</name>
    <dbReference type="NCBI Taxonomy" id="364733"/>
    <lineage>
        <taxon>Eukaryota</taxon>
        <taxon>Fungi</taxon>
        <taxon>Dikarya</taxon>
        <taxon>Ascomycota</taxon>
        <taxon>Pezizomycotina</taxon>
        <taxon>Eurotiomycetes</taxon>
        <taxon>Chaetothyriomycetidae</taxon>
        <taxon>Verrucariales</taxon>
        <taxon>Verrucariaceae</taxon>
        <taxon>Endocarpon</taxon>
    </lineage>
</organism>